<proteinExistence type="predicted"/>
<organism evidence="1 2">
    <name type="scientific">Citrus sinensis</name>
    <name type="common">Sweet orange</name>
    <name type="synonym">Citrus aurantium var. sinensis</name>
    <dbReference type="NCBI Taxonomy" id="2711"/>
    <lineage>
        <taxon>Eukaryota</taxon>
        <taxon>Viridiplantae</taxon>
        <taxon>Streptophyta</taxon>
        <taxon>Embryophyta</taxon>
        <taxon>Tracheophyta</taxon>
        <taxon>Spermatophyta</taxon>
        <taxon>Magnoliopsida</taxon>
        <taxon>eudicotyledons</taxon>
        <taxon>Gunneridae</taxon>
        <taxon>Pentapetalae</taxon>
        <taxon>rosids</taxon>
        <taxon>malvids</taxon>
        <taxon>Sapindales</taxon>
        <taxon>Rutaceae</taxon>
        <taxon>Aurantioideae</taxon>
        <taxon>Citrus</taxon>
    </lineage>
</organism>
<evidence type="ECO:0000313" key="1">
    <source>
        <dbReference type="EMBL" id="KAH9679405.1"/>
    </source>
</evidence>
<gene>
    <name evidence="1" type="ORF">KPL71_026119</name>
</gene>
<sequence length="296" mass="34204">MEENDCDSWEKASDNEDSYVDEIDEEDYYMSGFISKLQFRYNIVHFGHSSRRFRKILFDYLWGIVFRKDISKAHWNNELGMAEVVEKKGKMWTTTGIVRNGKTYCSIEETLFLAEIGALYLLDNNDLCLPLKEIYEKIANEKSGCSWELFEVYRHLKSLGYIVGRHGVPWIVKIPKGRDINITSDPVSLQVTPKRHGVMDVEPKEESSLVALFYNIQINEVRPVFDVYLPNRKFKKSCPGDPSFLLYLTCKVCPPSNAEIEVLERQCGSIPLKFCHVEQGRVSFFSFASVELPILP</sequence>
<reference evidence="2" key="1">
    <citation type="journal article" date="2023" name="Hortic. Res.">
        <title>A chromosome-level phased genome enabling allele-level studies in sweet orange: a case study on citrus Huanglongbing tolerance.</title>
        <authorList>
            <person name="Wu B."/>
            <person name="Yu Q."/>
            <person name="Deng Z."/>
            <person name="Duan Y."/>
            <person name="Luo F."/>
            <person name="Gmitter F. Jr."/>
        </authorList>
    </citation>
    <scope>NUCLEOTIDE SEQUENCE [LARGE SCALE GENOMIC DNA]</scope>
    <source>
        <strain evidence="2">cv. Valencia</strain>
    </source>
</reference>
<name>A0ACB8HXC8_CITSI</name>
<accession>A0ACB8HXC8</accession>
<protein>
    <submittedName>
        <fullName evidence="1">tRNA int end N2 domain-containing protein</fullName>
    </submittedName>
</protein>
<comment type="caution">
    <text evidence="1">The sequence shown here is derived from an EMBL/GenBank/DDBJ whole genome shotgun (WGS) entry which is preliminary data.</text>
</comment>
<keyword evidence="2" id="KW-1185">Reference proteome</keyword>
<evidence type="ECO:0000313" key="2">
    <source>
        <dbReference type="Proteomes" id="UP000829398"/>
    </source>
</evidence>
<dbReference type="Proteomes" id="UP000829398">
    <property type="component" value="Chromosome 9"/>
</dbReference>
<dbReference type="EMBL" id="CM039178">
    <property type="protein sequence ID" value="KAH9679405.1"/>
    <property type="molecule type" value="Genomic_DNA"/>
</dbReference>